<name>A0A0B1SQR1_OESDE</name>
<evidence type="ECO:0000313" key="2">
    <source>
        <dbReference type="EMBL" id="KHJ85867.1"/>
    </source>
</evidence>
<evidence type="ECO:0000256" key="1">
    <source>
        <dbReference type="SAM" id="MobiDB-lite"/>
    </source>
</evidence>
<dbReference type="OrthoDB" id="5839690at2759"/>
<protein>
    <submittedName>
        <fullName evidence="2">Uncharacterized protein</fullName>
    </submittedName>
</protein>
<keyword evidence="3" id="KW-1185">Reference proteome</keyword>
<reference evidence="2 3" key="1">
    <citation type="submission" date="2014-03" db="EMBL/GenBank/DDBJ databases">
        <title>Draft genome of the hookworm Oesophagostomum dentatum.</title>
        <authorList>
            <person name="Mitreva M."/>
        </authorList>
    </citation>
    <scope>NUCLEOTIDE SEQUENCE [LARGE SCALE GENOMIC DNA]</scope>
    <source>
        <strain evidence="2 3">OD-Hann</strain>
    </source>
</reference>
<dbReference type="Proteomes" id="UP000053660">
    <property type="component" value="Unassembled WGS sequence"/>
</dbReference>
<organism evidence="2 3">
    <name type="scientific">Oesophagostomum dentatum</name>
    <name type="common">Nodular worm</name>
    <dbReference type="NCBI Taxonomy" id="61180"/>
    <lineage>
        <taxon>Eukaryota</taxon>
        <taxon>Metazoa</taxon>
        <taxon>Ecdysozoa</taxon>
        <taxon>Nematoda</taxon>
        <taxon>Chromadorea</taxon>
        <taxon>Rhabditida</taxon>
        <taxon>Rhabditina</taxon>
        <taxon>Rhabditomorpha</taxon>
        <taxon>Strongyloidea</taxon>
        <taxon>Strongylidae</taxon>
        <taxon>Oesophagostomum</taxon>
    </lineage>
</organism>
<sequence length="319" mass="36496">MSNLTGQSWRRYHSKAVSDSDGIPAATRDSPSSDKENSSIRASPRKSPRSPRKPENKSFSPKKNNHQTPASSGLIIPNGVLDRVPGFICPFTGQQYDSVEDLEEHLTESFPAFKFEKAKWNASFVHFIVSSNVTRSEWENPKAVEERDRKSLSVISPKHKILYAPPPELPAKKKNELPKAQMIPYGEMSFVPPTYSQVPGPSSTKIYHSVVEDSCDWKNHLSERNIRDYIDDTPQEKEFMILHNKFRSKFRHLIVGTKLTLDFYTKFVETCGEEMKKKRIRAHCVARLTRLVQQDKMTPTNMAMLTQKLYELGPNEPDE</sequence>
<feature type="region of interest" description="Disordered" evidence="1">
    <location>
        <begin position="1"/>
        <end position="76"/>
    </location>
</feature>
<accession>A0A0B1SQR1</accession>
<evidence type="ECO:0000313" key="3">
    <source>
        <dbReference type="Proteomes" id="UP000053660"/>
    </source>
</evidence>
<gene>
    <name evidence="2" type="ORF">OESDEN_14397</name>
</gene>
<dbReference type="EMBL" id="KN562323">
    <property type="protein sequence ID" value="KHJ85867.1"/>
    <property type="molecule type" value="Genomic_DNA"/>
</dbReference>
<dbReference type="AlphaFoldDB" id="A0A0B1SQR1"/>
<proteinExistence type="predicted"/>
<feature type="compositionally biased region" description="Polar residues" evidence="1">
    <location>
        <begin position="59"/>
        <end position="71"/>
    </location>
</feature>